<gene>
    <name evidence="3" type="ORF">ANN_19349</name>
</gene>
<dbReference type="PROSITE" id="PS50878">
    <property type="entry name" value="RT_POL"/>
    <property type="match status" value="1"/>
</dbReference>
<evidence type="ECO:0000256" key="1">
    <source>
        <dbReference type="SAM" id="MobiDB-lite"/>
    </source>
</evidence>
<comment type="caution">
    <text evidence="3">The sequence shown here is derived from an EMBL/GenBank/DDBJ whole genome shotgun (WGS) entry which is preliminary data.</text>
</comment>
<dbReference type="Pfam" id="PF00078">
    <property type="entry name" value="RVT_1"/>
    <property type="match status" value="1"/>
</dbReference>
<keyword evidence="4" id="KW-1185">Reference proteome</keyword>
<feature type="domain" description="Reverse transcriptase" evidence="2">
    <location>
        <begin position="1"/>
        <end position="209"/>
    </location>
</feature>
<dbReference type="PANTHER" id="PTHR47027">
    <property type="entry name" value="REVERSE TRANSCRIPTASE DOMAIN-CONTAINING PROTEIN"/>
    <property type="match status" value="1"/>
</dbReference>
<dbReference type="InterPro" id="IPR000477">
    <property type="entry name" value="RT_dom"/>
</dbReference>
<organism evidence="3 4">
    <name type="scientific">Periplaneta americana</name>
    <name type="common">American cockroach</name>
    <name type="synonym">Blatta americana</name>
    <dbReference type="NCBI Taxonomy" id="6978"/>
    <lineage>
        <taxon>Eukaryota</taxon>
        <taxon>Metazoa</taxon>
        <taxon>Ecdysozoa</taxon>
        <taxon>Arthropoda</taxon>
        <taxon>Hexapoda</taxon>
        <taxon>Insecta</taxon>
        <taxon>Pterygota</taxon>
        <taxon>Neoptera</taxon>
        <taxon>Polyneoptera</taxon>
        <taxon>Dictyoptera</taxon>
        <taxon>Blattodea</taxon>
        <taxon>Blattoidea</taxon>
        <taxon>Blattidae</taxon>
        <taxon>Blattinae</taxon>
        <taxon>Periplaneta</taxon>
    </lineage>
</organism>
<name>A0ABQ8S9W0_PERAM</name>
<dbReference type="PANTHER" id="PTHR47027:SF20">
    <property type="entry name" value="REVERSE TRANSCRIPTASE-LIKE PROTEIN WITH RNA-DIRECTED DNA POLYMERASE DOMAIN"/>
    <property type="match status" value="1"/>
</dbReference>
<dbReference type="EMBL" id="JAJSOF020000031">
    <property type="protein sequence ID" value="KAJ4430758.1"/>
    <property type="molecule type" value="Genomic_DNA"/>
</dbReference>
<proteinExistence type="predicted"/>
<protein>
    <recommendedName>
        <fullName evidence="2">Reverse transcriptase domain-containing protein</fullName>
    </recommendedName>
</protein>
<sequence>MLRCYGTLFRNPNQRGFTNSFGTHINIAILDCLLRENKTNGKDLAVIFIDIWNAFDNIGHNHLRNTLNALPIPTKLTNLVFSLQTGNITTIQSKNDKTKPITIVRGVLQGSPLSPTLFNLCIDHILNELSEHCMTTQYGFTLSASEYQLTVMGFADDIVIIDTRKVWQVLREKEFENWSQKKHKGKGMLLYEQYTPANKWIRNHKGLFCSEWREAIKMNANITAVRSVLGKSSGSNLCRRCDREVETLAHVLGACPHGELLRNARHHTVRSIITNALRNKGYSVYEEVHGISSEGSNRRIDIIAFKPPSLEGLFGVDGISWKERFPTVLSERTTSFINIVRSKNVHNDVAIQELRNRFVSLGTSGVPSQIYLLNSTTYFCHRDIIAITRIFLQDGLFRHYVTSSSVNEVVSDYYELWFPNCFVTNDEKHGQVVVITEDVQNGHLLLEYSPHIDVSLTCEHDPKLQEYCVCPQNMPQFDSEGIPNQAPETNKPMILNGPTSRNREGSDQMSVEAKQLGHLYLSIDQETFDPSTGEPYE</sequence>
<evidence type="ECO:0000313" key="3">
    <source>
        <dbReference type="EMBL" id="KAJ4430758.1"/>
    </source>
</evidence>
<accession>A0ABQ8S9W0</accession>
<dbReference type="Proteomes" id="UP001148838">
    <property type="component" value="Unassembled WGS sequence"/>
</dbReference>
<evidence type="ECO:0000259" key="2">
    <source>
        <dbReference type="PROSITE" id="PS50878"/>
    </source>
</evidence>
<reference evidence="3 4" key="1">
    <citation type="journal article" date="2022" name="Allergy">
        <title>Genome assembly and annotation of Periplaneta americana reveal a comprehensive cockroach allergen profile.</title>
        <authorList>
            <person name="Wang L."/>
            <person name="Xiong Q."/>
            <person name="Saelim N."/>
            <person name="Wang L."/>
            <person name="Nong W."/>
            <person name="Wan A.T."/>
            <person name="Shi M."/>
            <person name="Liu X."/>
            <person name="Cao Q."/>
            <person name="Hui J.H.L."/>
            <person name="Sookrung N."/>
            <person name="Leung T.F."/>
            <person name="Tungtrongchitr A."/>
            <person name="Tsui S.K.W."/>
        </authorList>
    </citation>
    <scope>NUCLEOTIDE SEQUENCE [LARGE SCALE GENOMIC DNA]</scope>
    <source>
        <strain evidence="3">PWHHKU_190912</strain>
    </source>
</reference>
<feature type="region of interest" description="Disordered" evidence="1">
    <location>
        <begin position="483"/>
        <end position="508"/>
    </location>
</feature>
<evidence type="ECO:0000313" key="4">
    <source>
        <dbReference type="Proteomes" id="UP001148838"/>
    </source>
</evidence>